<keyword evidence="3" id="KW-1185">Reference proteome</keyword>
<comment type="caution">
    <text evidence="2">The sequence shown here is derived from an EMBL/GenBank/DDBJ whole genome shotgun (WGS) entry which is preliminary data.</text>
</comment>
<reference evidence="2" key="1">
    <citation type="submission" date="2021-06" db="EMBL/GenBank/DDBJ databases">
        <title>Parelaphostrongylus tenuis whole genome reference sequence.</title>
        <authorList>
            <person name="Garwood T.J."/>
            <person name="Larsen P.A."/>
            <person name="Fountain-Jones N.M."/>
            <person name="Garbe J.R."/>
            <person name="Macchietto M.G."/>
            <person name="Kania S.A."/>
            <person name="Gerhold R.W."/>
            <person name="Richards J.E."/>
            <person name="Wolf T.M."/>
        </authorList>
    </citation>
    <scope>NUCLEOTIDE SEQUENCE</scope>
    <source>
        <strain evidence="2">MNPRO001-30</strain>
        <tissue evidence="2">Meninges</tissue>
    </source>
</reference>
<dbReference type="AlphaFoldDB" id="A0AAD5R7I2"/>
<feature type="compositionally biased region" description="Basic and acidic residues" evidence="1">
    <location>
        <begin position="240"/>
        <end position="256"/>
    </location>
</feature>
<dbReference type="Proteomes" id="UP001196413">
    <property type="component" value="Unassembled WGS sequence"/>
</dbReference>
<organism evidence="2 3">
    <name type="scientific">Parelaphostrongylus tenuis</name>
    <name type="common">Meningeal worm</name>
    <dbReference type="NCBI Taxonomy" id="148309"/>
    <lineage>
        <taxon>Eukaryota</taxon>
        <taxon>Metazoa</taxon>
        <taxon>Ecdysozoa</taxon>
        <taxon>Nematoda</taxon>
        <taxon>Chromadorea</taxon>
        <taxon>Rhabditida</taxon>
        <taxon>Rhabditina</taxon>
        <taxon>Rhabditomorpha</taxon>
        <taxon>Strongyloidea</taxon>
        <taxon>Metastrongylidae</taxon>
        <taxon>Parelaphostrongylus</taxon>
    </lineage>
</organism>
<evidence type="ECO:0008006" key="4">
    <source>
        <dbReference type="Google" id="ProtNLM"/>
    </source>
</evidence>
<evidence type="ECO:0000256" key="1">
    <source>
        <dbReference type="SAM" id="MobiDB-lite"/>
    </source>
</evidence>
<dbReference type="EMBL" id="JAHQIW010006871">
    <property type="protein sequence ID" value="KAJ1370907.1"/>
    <property type="molecule type" value="Genomic_DNA"/>
</dbReference>
<accession>A0AAD5R7I2</accession>
<feature type="compositionally biased region" description="Polar residues" evidence="1">
    <location>
        <begin position="210"/>
        <end position="234"/>
    </location>
</feature>
<evidence type="ECO:0000313" key="3">
    <source>
        <dbReference type="Proteomes" id="UP001196413"/>
    </source>
</evidence>
<feature type="compositionally biased region" description="Basic and acidic residues" evidence="1">
    <location>
        <begin position="185"/>
        <end position="194"/>
    </location>
</feature>
<feature type="compositionally biased region" description="Polar residues" evidence="1">
    <location>
        <begin position="109"/>
        <end position="124"/>
    </location>
</feature>
<sequence>MTQPTIRWYLNENGTCEYYPWGYCPGDRVVQSSTIRTKAECERECKLKMISETAESAEKSSNIGDNLNTTEGTPVNGPAISTNDIEGGEKPIESVKESSHAEEEHETGQKSSDNGMSNEPSENSVIGAGLNGDSNTTNADDGAHNLGKQETVSDIINDDKNSVVEERTQSNERLSVSEAPSSEKSSTDDSESKSQTEAASSEEGAHTEGQHVSTTSEGSSTPTNFEDQITTPSVLPTLLDDDHSTTTEGEVVHVEGEVATEQETSTEKSSTDDSGSKSQTDGVAASSTEPNDNNEKTNN</sequence>
<name>A0AAD5R7I2_PARTN</name>
<evidence type="ECO:0000313" key="2">
    <source>
        <dbReference type="EMBL" id="KAJ1370907.1"/>
    </source>
</evidence>
<gene>
    <name evidence="2" type="ORF">KIN20_032731</name>
</gene>
<feature type="compositionally biased region" description="Basic and acidic residues" evidence="1">
    <location>
        <begin position="265"/>
        <end position="275"/>
    </location>
</feature>
<proteinExistence type="predicted"/>
<feature type="region of interest" description="Disordered" evidence="1">
    <location>
        <begin position="54"/>
        <end position="299"/>
    </location>
</feature>
<feature type="compositionally biased region" description="Basic and acidic residues" evidence="1">
    <location>
        <begin position="87"/>
        <end position="108"/>
    </location>
</feature>
<feature type="compositionally biased region" description="Basic and acidic residues" evidence="1">
    <location>
        <begin position="157"/>
        <end position="170"/>
    </location>
</feature>
<feature type="compositionally biased region" description="Polar residues" evidence="1">
    <location>
        <begin position="59"/>
        <end position="84"/>
    </location>
</feature>
<protein>
    <recommendedName>
        <fullName evidence="4">BPTI/Kunitz inhibitor domain-containing protein</fullName>
    </recommendedName>
</protein>